<dbReference type="EMBL" id="BMAV01027160">
    <property type="protein sequence ID" value="GFS56842.1"/>
    <property type="molecule type" value="Genomic_DNA"/>
</dbReference>
<name>A0A8X6MIP8_9ARAC</name>
<proteinExistence type="predicted"/>
<feature type="compositionally biased region" description="Basic and acidic residues" evidence="1">
    <location>
        <begin position="60"/>
        <end position="71"/>
    </location>
</feature>
<evidence type="ECO:0000313" key="3">
    <source>
        <dbReference type="Proteomes" id="UP000886998"/>
    </source>
</evidence>
<feature type="region of interest" description="Disordered" evidence="1">
    <location>
        <begin position="42"/>
        <end position="77"/>
    </location>
</feature>
<organism evidence="2 3">
    <name type="scientific">Trichonephila inaurata madagascariensis</name>
    <dbReference type="NCBI Taxonomy" id="2747483"/>
    <lineage>
        <taxon>Eukaryota</taxon>
        <taxon>Metazoa</taxon>
        <taxon>Ecdysozoa</taxon>
        <taxon>Arthropoda</taxon>
        <taxon>Chelicerata</taxon>
        <taxon>Arachnida</taxon>
        <taxon>Araneae</taxon>
        <taxon>Araneomorphae</taxon>
        <taxon>Entelegynae</taxon>
        <taxon>Araneoidea</taxon>
        <taxon>Nephilidae</taxon>
        <taxon>Trichonephila</taxon>
        <taxon>Trichonephila inaurata</taxon>
    </lineage>
</organism>
<keyword evidence="3" id="KW-1185">Reference proteome</keyword>
<feature type="compositionally biased region" description="Basic residues" evidence="1">
    <location>
        <begin position="45"/>
        <end position="59"/>
    </location>
</feature>
<evidence type="ECO:0000256" key="1">
    <source>
        <dbReference type="SAM" id="MobiDB-lite"/>
    </source>
</evidence>
<comment type="caution">
    <text evidence="2">The sequence shown here is derived from an EMBL/GenBank/DDBJ whole genome shotgun (WGS) entry which is preliminary data.</text>
</comment>
<gene>
    <name evidence="2" type="ORF">TNIN_500611</name>
</gene>
<evidence type="ECO:0000313" key="2">
    <source>
        <dbReference type="EMBL" id="GFS56842.1"/>
    </source>
</evidence>
<accession>A0A8X6MIP8</accession>
<sequence length="120" mass="13348">MVNPILLAAPTGHMPAQEVSGRCDLSMNPLLRTLDVCHLHPGAASRKKGRFNSMKRGRPGSREAAQDERRGGGNNLRIRYQYEQDEKKLVEQDPKAVAVLTGLKKNACSRCLHSSKERNK</sequence>
<protein>
    <submittedName>
        <fullName evidence="2">Uncharacterized protein</fullName>
    </submittedName>
</protein>
<reference evidence="2" key="1">
    <citation type="submission" date="2020-08" db="EMBL/GenBank/DDBJ databases">
        <title>Multicomponent nature underlies the extraordinary mechanical properties of spider dragline silk.</title>
        <authorList>
            <person name="Kono N."/>
            <person name="Nakamura H."/>
            <person name="Mori M."/>
            <person name="Yoshida Y."/>
            <person name="Ohtoshi R."/>
            <person name="Malay A.D."/>
            <person name="Moran D.A.P."/>
            <person name="Tomita M."/>
            <person name="Numata K."/>
            <person name="Arakawa K."/>
        </authorList>
    </citation>
    <scope>NUCLEOTIDE SEQUENCE</scope>
</reference>
<dbReference type="AlphaFoldDB" id="A0A8X6MIP8"/>
<dbReference type="Proteomes" id="UP000886998">
    <property type="component" value="Unassembled WGS sequence"/>
</dbReference>